<accession>A0A383C4G7</accession>
<organism evidence="2">
    <name type="scientific">marine metagenome</name>
    <dbReference type="NCBI Taxonomy" id="408172"/>
    <lineage>
        <taxon>unclassified sequences</taxon>
        <taxon>metagenomes</taxon>
        <taxon>ecological metagenomes</taxon>
    </lineage>
</organism>
<dbReference type="GO" id="GO:0000166">
    <property type="term" value="F:nucleotide binding"/>
    <property type="evidence" value="ECO:0007669"/>
    <property type="project" value="InterPro"/>
</dbReference>
<feature type="domain" description="HRDC" evidence="1">
    <location>
        <begin position="1"/>
        <end position="71"/>
    </location>
</feature>
<gene>
    <name evidence="2" type="ORF">METZ01_LOCUS479803</name>
</gene>
<dbReference type="AlphaFoldDB" id="A0A383C4G7"/>
<dbReference type="Pfam" id="PF00570">
    <property type="entry name" value="HRDC"/>
    <property type="match status" value="1"/>
</dbReference>
<dbReference type="InterPro" id="IPR002121">
    <property type="entry name" value="HRDC_dom"/>
</dbReference>
<feature type="non-terminal residue" evidence="2">
    <location>
        <position position="1"/>
    </location>
</feature>
<reference evidence="2" key="1">
    <citation type="submission" date="2018-05" db="EMBL/GenBank/DDBJ databases">
        <authorList>
            <person name="Lanie J.A."/>
            <person name="Ng W.-L."/>
            <person name="Kazmierczak K.M."/>
            <person name="Andrzejewski T.M."/>
            <person name="Davidsen T.M."/>
            <person name="Wayne K.J."/>
            <person name="Tettelin H."/>
            <person name="Glass J.I."/>
            <person name="Rusch D."/>
            <person name="Podicherti R."/>
            <person name="Tsui H.-C.T."/>
            <person name="Winkler M.E."/>
        </authorList>
    </citation>
    <scope>NUCLEOTIDE SEQUENCE</scope>
</reference>
<dbReference type="EMBL" id="UINC01205672">
    <property type="protein sequence ID" value="SVE26949.1"/>
    <property type="molecule type" value="Genomic_DNA"/>
</dbReference>
<sequence>LYDFREDEAIGKDRPPFKIVSDSVLVAIAREPDDEYSEIKGIGWWGRSEMRKRLNKVVFEAKNSEPVLRPRNEARRGTHLSHREREMANQRLKDLKQWRKSLGQTLELDPSLLWPTSSLSRLARLPEALQAEFNETEVRKWQVKEFSESLASCLKELS</sequence>
<dbReference type="InterPro" id="IPR044876">
    <property type="entry name" value="HRDC_dom_sf"/>
</dbReference>
<name>A0A383C4G7_9ZZZZ</name>
<protein>
    <recommendedName>
        <fullName evidence="1">HRDC domain-containing protein</fullName>
    </recommendedName>
</protein>
<proteinExistence type="predicted"/>
<dbReference type="InterPro" id="IPR010997">
    <property type="entry name" value="HRDC-like_sf"/>
</dbReference>
<evidence type="ECO:0000313" key="2">
    <source>
        <dbReference type="EMBL" id="SVE26949.1"/>
    </source>
</evidence>
<dbReference type="PROSITE" id="PS50967">
    <property type="entry name" value="HRDC"/>
    <property type="match status" value="1"/>
</dbReference>
<dbReference type="Gene3D" id="1.10.150.80">
    <property type="entry name" value="HRDC domain"/>
    <property type="match status" value="2"/>
</dbReference>
<evidence type="ECO:0000259" key="1">
    <source>
        <dbReference type="PROSITE" id="PS50967"/>
    </source>
</evidence>
<dbReference type="SUPFAM" id="SSF47819">
    <property type="entry name" value="HRDC-like"/>
    <property type="match status" value="2"/>
</dbReference>
<dbReference type="GO" id="GO:0003676">
    <property type="term" value="F:nucleic acid binding"/>
    <property type="evidence" value="ECO:0007669"/>
    <property type="project" value="InterPro"/>
</dbReference>